<accession>A0ABV7MGD7</accession>
<dbReference type="EMBL" id="JBHRVD010000001">
    <property type="protein sequence ID" value="MFC3320936.1"/>
    <property type="molecule type" value="Genomic_DNA"/>
</dbReference>
<dbReference type="InterPro" id="IPR017740">
    <property type="entry name" value="TssA-like"/>
</dbReference>
<dbReference type="Proteomes" id="UP001595648">
    <property type="component" value="Unassembled WGS sequence"/>
</dbReference>
<protein>
    <submittedName>
        <fullName evidence="2">Type VI secretion system protein TssA</fullName>
    </submittedName>
</protein>
<comment type="caution">
    <text evidence="2">The sequence shown here is derived from an EMBL/GenBank/DDBJ whole genome shotgun (WGS) entry which is preliminary data.</text>
</comment>
<organism evidence="2 3">
    <name type="scientific">Mesorhizobium cantuariense</name>
    <dbReference type="NCBI Taxonomy" id="1300275"/>
    <lineage>
        <taxon>Bacteria</taxon>
        <taxon>Pseudomonadati</taxon>
        <taxon>Pseudomonadota</taxon>
        <taxon>Alphaproteobacteria</taxon>
        <taxon>Hyphomicrobiales</taxon>
        <taxon>Phyllobacteriaceae</taxon>
        <taxon>Mesorhizobium</taxon>
    </lineage>
</organism>
<dbReference type="Pfam" id="PF06812">
    <property type="entry name" value="ImpA_N"/>
    <property type="match status" value="1"/>
</dbReference>
<evidence type="ECO:0000313" key="2">
    <source>
        <dbReference type="EMBL" id="MFC3320936.1"/>
    </source>
</evidence>
<name>A0ABV7MGD7_9HYPH</name>
<proteinExistence type="predicted"/>
<dbReference type="PANTHER" id="PTHR37951:SF1">
    <property type="entry name" value="TYPE VI SECRETION SYSTEM COMPONENT TSSA1"/>
    <property type="match status" value="1"/>
</dbReference>
<dbReference type="InterPro" id="IPR010657">
    <property type="entry name" value="ImpA_N"/>
</dbReference>
<evidence type="ECO:0000259" key="1">
    <source>
        <dbReference type="Pfam" id="PF06812"/>
    </source>
</evidence>
<feature type="domain" description="ImpA N-terminal" evidence="1">
    <location>
        <begin position="8"/>
        <end position="131"/>
    </location>
</feature>
<dbReference type="RefSeq" id="WP_095090142.1">
    <property type="nucleotide sequence ID" value="NZ_JBHRVD010000001.1"/>
</dbReference>
<dbReference type="PANTHER" id="PTHR37951">
    <property type="entry name" value="CYTOPLASMIC PROTEIN-RELATED"/>
    <property type="match status" value="1"/>
</dbReference>
<sequence length="329" mass="35899">MLDAEYLLRPVSEGNACGDALDYDLSFLEFEMASQGRPAQHIGGSLKAEEAPNWEEVWRLGLDLATRTKDLRIGVLLTRSAVSQFGFSGLAKSLELLVAYVEIYWPELHPRPDADDGGDQTVRLNALANLCDPSGLMADIRRVPLTASRRFGAFALGDWMSAQQSQPCEVDTTTIKLAFGDTDPGQFDQTSGDLDASLSAVIDLDGSVKRRVDMAEAVRFQPLTALLRQGKELVDAHRRSEPVAAMPLSEDSGDAPYPGEIRDRDDVVNILGRVCRWYQVNEPASPVPALLERAKRLVSKDFMALVAELAPEGAAHYRSIAGLIADEGT</sequence>
<dbReference type="NCBIfam" id="TIGR03363">
    <property type="entry name" value="VI_chp_8"/>
    <property type="match status" value="1"/>
</dbReference>
<reference evidence="3" key="1">
    <citation type="journal article" date="2019" name="Int. J. Syst. Evol. Microbiol.">
        <title>The Global Catalogue of Microorganisms (GCM) 10K type strain sequencing project: providing services to taxonomists for standard genome sequencing and annotation.</title>
        <authorList>
            <consortium name="The Broad Institute Genomics Platform"/>
            <consortium name="The Broad Institute Genome Sequencing Center for Infectious Disease"/>
            <person name="Wu L."/>
            <person name="Ma J."/>
        </authorList>
    </citation>
    <scope>NUCLEOTIDE SEQUENCE [LARGE SCALE GENOMIC DNA]</scope>
    <source>
        <strain evidence="3">ICMP 19515</strain>
    </source>
</reference>
<gene>
    <name evidence="2" type="primary">tssA</name>
    <name evidence="2" type="ORF">ACFOJ9_03870</name>
</gene>
<evidence type="ECO:0000313" key="3">
    <source>
        <dbReference type="Proteomes" id="UP001595648"/>
    </source>
</evidence>
<keyword evidence="3" id="KW-1185">Reference proteome</keyword>